<evidence type="ECO:0000313" key="1">
    <source>
        <dbReference type="EMBL" id="CAB5223115.1"/>
    </source>
</evidence>
<proteinExistence type="predicted"/>
<organism evidence="1">
    <name type="scientific">uncultured Caudovirales phage</name>
    <dbReference type="NCBI Taxonomy" id="2100421"/>
    <lineage>
        <taxon>Viruses</taxon>
        <taxon>Duplodnaviria</taxon>
        <taxon>Heunggongvirae</taxon>
        <taxon>Uroviricota</taxon>
        <taxon>Caudoviricetes</taxon>
        <taxon>Peduoviridae</taxon>
        <taxon>Maltschvirus</taxon>
        <taxon>Maltschvirus maltsch</taxon>
    </lineage>
</organism>
<reference evidence="1" key="1">
    <citation type="submission" date="2020-05" db="EMBL/GenBank/DDBJ databases">
        <authorList>
            <person name="Chiriac C."/>
            <person name="Salcher M."/>
            <person name="Ghai R."/>
            <person name="Kavagutti S V."/>
        </authorList>
    </citation>
    <scope>NUCLEOTIDE SEQUENCE</scope>
</reference>
<dbReference type="EMBL" id="LR798309">
    <property type="protein sequence ID" value="CAB5223115.1"/>
    <property type="molecule type" value="Genomic_DNA"/>
</dbReference>
<name>A0A6J7X1Y0_9CAUD</name>
<gene>
    <name evidence="1" type="ORF">UFOVP365_53</name>
</gene>
<sequence>MAFYRGCTASVSFGTVFLPMTEWKLNVDGERIDVSDYDQQTFKSIVGMRTATISLSGPYPSSIIGYGYGLATGDDLMVKLYLDAEFYYFFQVMARIEKMSVTTNVKGVVECTIDLVVIGDFKLGDDANTEAIAI</sequence>
<evidence type="ECO:0008006" key="2">
    <source>
        <dbReference type="Google" id="ProtNLM"/>
    </source>
</evidence>
<protein>
    <recommendedName>
        <fullName evidence="2">Tail tube protein</fullName>
    </recommendedName>
</protein>
<accession>A0A6J7X1Y0</accession>